<dbReference type="Proteomes" id="UP000019205">
    <property type="component" value="Chromosome"/>
</dbReference>
<protein>
    <submittedName>
        <fullName evidence="5">Site-specific recombinase XerD</fullName>
    </submittedName>
</protein>
<dbReference type="CDD" id="cd00397">
    <property type="entry name" value="DNA_BRE_C"/>
    <property type="match status" value="1"/>
</dbReference>
<comment type="caution">
    <text evidence="5">The sequence shown here is derived from an EMBL/GenBank/DDBJ whole genome shotgun (WGS) entry which is preliminary data.</text>
</comment>
<keyword evidence="6" id="KW-1185">Reference proteome</keyword>
<evidence type="ECO:0000256" key="3">
    <source>
        <dbReference type="ARBA" id="ARBA00023125"/>
    </source>
</evidence>
<keyword evidence="4" id="KW-0233">DNA recombination</keyword>
<dbReference type="GO" id="GO:0015074">
    <property type="term" value="P:DNA integration"/>
    <property type="evidence" value="ECO:0007669"/>
    <property type="project" value="UniProtKB-KW"/>
</dbReference>
<evidence type="ECO:0000256" key="1">
    <source>
        <dbReference type="ARBA" id="ARBA00008857"/>
    </source>
</evidence>
<dbReference type="eggNOG" id="COG0582">
    <property type="taxonomic scope" value="Bacteria"/>
</dbReference>
<dbReference type="InterPro" id="IPR050090">
    <property type="entry name" value="Tyrosine_recombinase_XerCD"/>
</dbReference>
<keyword evidence="3" id="KW-0238">DNA-binding</keyword>
<dbReference type="InterPro" id="IPR011010">
    <property type="entry name" value="DNA_brk_join_enz"/>
</dbReference>
<name>A4A8F9_9GAMM</name>
<proteinExistence type="inferred from homology"/>
<dbReference type="HOGENOM" id="CLU_054558_0_0_6"/>
<dbReference type="SUPFAM" id="SSF56349">
    <property type="entry name" value="DNA breaking-rejoining enzymes"/>
    <property type="match status" value="1"/>
</dbReference>
<dbReference type="EMBL" id="AAOA02000001">
    <property type="protein sequence ID" value="EAQ97954.1"/>
    <property type="molecule type" value="Genomic_DNA"/>
</dbReference>
<evidence type="ECO:0000313" key="5">
    <source>
        <dbReference type="EMBL" id="EAQ97954.1"/>
    </source>
</evidence>
<dbReference type="PANTHER" id="PTHR30349">
    <property type="entry name" value="PHAGE INTEGRASE-RELATED"/>
    <property type="match status" value="1"/>
</dbReference>
<dbReference type="GO" id="GO:0003677">
    <property type="term" value="F:DNA binding"/>
    <property type="evidence" value="ECO:0007669"/>
    <property type="project" value="UniProtKB-KW"/>
</dbReference>
<dbReference type="PANTHER" id="PTHR30349:SF41">
    <property type="entry name" value="INTEGRASE_RECOMBINASE PROTEIN MJ0367-RELATED"/>
    <property type="match status" value="1"/>
</dbReference>
<dbReference type="OrthoDB" id="9150036at2"/>
<dbReference type="InterPro" id="IPR013762">
    <property type="entry name" value="Integrase-like_cat_sf"/>
</dbReference>
<accession>A4A8F9</accession>
<evidence type="ECO:0000256" key="4">
    <source>
        <dbReference type="ARBA" id="ARBA00023172"/>
    </source>
</evidence>
<dbReference type="Gene3D" id="1.10.443.10">
    <property type="entry name" value="Intergrase catalytic core"/>
    <property type="match status" value="1"/>
</dbReference>
<evidence type="ECO:0000313" key="6">
    <source>
        <dbReference type="Proteomes" id="UP000019205"/>
    </source>
</evidence>
<dbReference type="GO" id="GO:0006310">
    <property type="term" value="P:DNA recombination"/>
    <property type="evidence" value="ECO:0007669"/>
    <property type="project" value="UniProtKB-KW"/>
</dbReference>
<reference evidence="5 6" key="1">
    <citation type="journal article" date="2007" name="Proc. Natl. Acad. Sci. U.S.A.">
        <title>Characterization of a marine gammaproteobacterium capable of aerobic anoxygenic photosynthesis.</title>
        <authorList>
            <person name="Fuchs B.M."/>
            <person name="Spring S."/>
            <person name="Teeling H."/>
            <person name="Quast C."/>
            <person name="Wulf J."/>
            <person name="Schattenhofer M."/>
            <person name="Yan S."/>
            <person name="Ferriera S."/>
            <person name="Johnson J."/>
            <person name="Glockner F.O."/>
            <person name="Amann R."/>
        </authorList>
    </citation>
    <scope>NUCLEOTIDE SEQUENCE [LARGE SCALE GENOMIC DNA]</scope>
    <source>
        <strain evidence="5">KT71</strain>
    </source>
</reference>
<dbReference type="AlphaFoldDB" id="A4A8F9"/>
<keyword evidence="2" id="KW-0229">DNA integration</keyword>
<comment type="similarity">
    <text evidence="1">Belongs to the 'phage' integrase family.</text>
</comment>
<reference evidence="5 6" key="2">
    <citation type="journal article" date="2009" name="PLoS ONE">
        <title>The photosynthetic apparatus and its regulation in the aerobic gammaproteobacterium Congregibacter litoralis gen. nov., sp. nov.</title>
        <authorList>
            <person name="Spring S."/>
            <person name="Lunsdorf H."/>
            <person name="Fuchs B.M."/>
            <person name="Tindall B.J."/>
        </authorList>
    </citation>
    <scope>NUCLEOTIDE SEQUENCE [LARGE SCALE GENOMIC DNA]</scope>
    <source>
        <strain evidence="5">KT71</strain>
    </source>
</reference>
<organism evidence="5 6">
    <name type="scientific">Congregibacter litoralis KT71</name>
    <dbReference type="NCBI Taxonomy" id="314285"/>
    <lineage>
        <taxon>Bacteria</taxon>
        <taxon>Pseudomonadati</taxon>
        <taxon>Pseudomonadota</taxon>
        <taxon>Gammaproteobacteria</taxon>
        <taxon>Cellvibrionales</taxon>
        <taxon>Halieaceae</taxon>
        <taxon>Congregibacter</taxon>
    </lineage>
</organism>
<gene>
    <name evidence="5" type="ORF">KT71_15354</name>
</gene>
<dbReference type="STRING" id="314285.KT71_15354"/>
<sequence length="430" mass="50035">MIEIERRFVDYESVDTGLKCSHHLLVAQSGDKNVLLSHPNLFLYENASSSKNTSNRYSNVIAMFYRFLSGEEKYRWVDVSQYHALADNNDIKRWQVARQEERLLKNQPKPSSQTIYGDAKLLLIFFEWLVAAGFVTCVNVKTKTWSPNFKREGFLNYVRKESREVIDPKNIEVLDKEWRQARLHSLITNQEIKALIVSYHDPVYPALFKFALGTAMRPMDLVRFPYIGNGPNKHILPYSDMAESESNVVDYTVEKSKGGKTREIKMNRADLRALDEHYIKPYYHERAKLYEQRYGEKCPPSILFLNRFGEPVTPKMISDATTDAKAKAKEIHPEFRNRVNFYEARHWWPTMFLIRFFEDKLLTEAADALYAAAAEVLKSQMGHQDLATTYKYYVDKARLVVMANQGMVNEIITDQDVSVEQFIEEMEASV</sequence>
<evidence type="ECO:0000256" key="2">
    <source>
        <dbReference type="ARBA" id="ARBA00022908"/>
    </source>
</evidence>